<evidence type="ECO:0000313" key="1">
    <source>
        <dbReference type="EMBL" id="CAC5423243.1"/>
    </source>
</evidence>
<name>A0A6J8ETR4_MYTCO</name>
<keyword evidence="2" id="KW-1185">Reference proteome</keyword>
<proteinExistence type="predicted"/>
<gene>
    <name evidence="1" type="ORF">MCOR_55232</name>
</gene>
<sequence>MNSKLPQSACVDGLAAQGTSPSVDAAVRIDSNSDSVHVQKTVENLLKQKLLDINANVVQTVDKPISDSPRRPHFNKFIPYDEQMSTKESNIDQVSCHAPKENLDDCGSHSSQLSCQMYTCTPVEIPQGAPDASDPVEWISLIHKIANVLNIEPEGEAQENERPSFVSARLKVDKTDKKSAIKLPLEGTIIDTVKSVEKEAIAGQLKTELSVAETTRLSWLKRMILMLTVILLNWRTILKKDLPLVIKATLNNLVSIFHLFTEN</sequence>
<dbReference type="AlphaFoldDB" id="A0A6J8ETR4"/>
<reference evidence="1 2" key="1">
    <citation type="submission" date="2020-06" db="EMBL/GenBank/DDBJ databases">
        <authorList>
            <person name="Li R."/>
            <person name="Bekaert M."/>
        </authorList>
    </citation>
    <scope>NUCLEOTIDE SEQUENCE [LARGE SCALE GENOMIC DNA]</scope>
    <source>
        <strain evidence="2">wild</strain>
    </source>
</reference>
<dbReference type="EMBL" id="CACVKT020009753">
    <property type="protein sequence ID" value="CAC5423243.1"/>
    <property type="molecule type" value="Genomic_DNA"/>
</dbReference>
<organism evidence="1 2">
    <name type="scientific">Mytilus coruscus</name>
    <name type="common">Sea mussel</name>
    <dbReference type="NCBI Taxonomy" id="42192"/>
    <lineage>
        <taxon>Eukaryota</taxon>
        <taxon>Metazoa</taxon>
        <taxon>Spiralia</taxon>
        <taxon>Lophotrochozoa</taxon>
        <taxon>Mollusca</taxon>
        <taxon>Bivalvia</taxon>
        <taxon>Autobranchia</taxon>
        <taxon>Pteriomorphia</taxon>
        <taxon>Mytilida</taxon>
        <taxon>Mytiloidea</taxon>
        <taxon>Mytilidae</taxon>
        <taxon>Mytilinae</taxon>
        <taxon>Mytilus</taxon>
    </lineage>
</organism>
<dbReference type="Proteomes" id="UP000507470">
    <property type="component" value="Unassembled WGS sequence"/>
</dbReference>
<protein>
    <submittedName>
        <fullName evidence="1">Uncharacterized protein</fullName>
    </submittedName>
</protein>
<dbReference type="OrthoDB" id="10489900at2759"/>
<evidence type="ECO:0000313" key="2">
    <source>
        <dbReference type="Proteomes" id="UP000507470"/>
    </source>
</evidence>
<accession>A0A6J8ETR4</accession>